<dbReference type="InterPro" id="IPR001254">
    <property type="entry name" value="Trypsin_dom"/>
</dbReference>
<keyword evidence="6" id="KW-1185">Reference proteome</keyword>
<evidence type="ECO:0000313" key="6">
    <source>
        <dbReference type="Proteomes" id="UP001497623"/>
    </source>
</evidence>
<dbReference type="SUPFAM" id="SSF50494">
    <property type="entry name" value="Trypsin-like serine proteases"/>
    <property type="match status" value="1"/>
</dbReference>
<evidence type="ECO:0000259" key="4">
    <source>
        <dbReference type="PROSITE" id="PS50240"/>
    </source>
</evidence>
<dbReference type="EMBL" id="CAXKWB010010485">
    <property type="protein sequence ID" value="CAL4098150.1"/>
    <property type="molecule type" value="Genomic_DNA"/>
</dbReference>
<evidence type="ECO:0000256" key="3">
    <source>
        <dbReference type="SAM" id="MobiDB-lite"/>
    </source>
</evidence>
<dbReference type="InterPro" id="IPR001314">
    <property type="entry name" value="Peptidase_S1A"/>
</dbReference>
<evidence type="ECO:0000256" key="1">
    <source>
        <dbReference type="ARBA" id="ARBA00023157"/>
    </source>
</evidence>
<feature type="domain" description="Peptidase S1" evidence="4">
    <location>
        <begin position="1"/>
        <end position="230"/>
    </location>
</feature>
<feature type="compositionally biased region" description="Polar residues" evidence="3">
    <location>
        <begin position="238"/>
        <end position="256"/>
    </location>
</feature>
<dbReference type="InterPro" id="IPR009003">
    <property type="entry name" value="Peptidase_S1_PA"/>
</dbReference>
<dbReference type="Pfam" id="PF00089">
    <property type="entry name" value="Trypsin"/>
    <property type="match status" value="1"/>
</dbReference>
<dbReference type="Gene3D" id="2.40.10.10">
    <property type="entry name" value="Trypsin-like serine proteases"/>
    <property type="match status" value="1"/>
</dbReference>
<dbReference type="FunFam" id="2.40.10.10:FF:000002">
    <property type="entry name" value="Transmembrane protease serine"/>
    <property type="match status" value="1"/>
</dbReference>
<reference evidence="5 6" key="1">
    <citation type="submission" date="2024-05" db="EMBL/GenBank/DDBJ databases">
        <authorList>
            <person name="Wallberg A."/>
        </authorList>
    </citation>
    <scope>NUCLEOTIDE SEQUENCE [LARGE SCALE GENOMIC DNA]</scope>
</reference>
<evidence type="ECO:0000256" key="2">
    <source>
        <dbReference type="ARBA" id="ARBA00024195"/>
    </source>
</evidence>
<dbReference type="AlphaFoldDB" id="A0AAV2QRD3"/>
<keyword evidence="1" id="KW-1015">Disulfide bond</keyword>
<dbReference type="CDD" id="cd00190">
    <property type="entry name" value="Tryp_SPc"/>
    <property type="match status" value="1"/>
</dbReference>
<proteinExistence type="inferred from homology"/>
<dbReference type="SMART" id="SM00020">
    <property type="entry name" value="Tryp_SPc"/>
    <property type="match status" value="1"/>
</dbReference>
<feature type="region of interest" description="Disordered" evidence="3">
    <location>
        <begin position="236"/>
        <end position="271"/>
    </location>
</feature>
<dbReference type="GO" id="GO:0004252">
    <property type="term" value="F:serine-type endopeptidase activity"/>
    <property type="evidence" value="ECO:0007669"/>
    <property type="project" value="InterPro"/>
</dbReference>
<dbReference type="InterPro" id="IPR043504">
    <property type="entry name" value="Peptidase_S1_PA_chymotrypsin"/>
</dbReference>
<evidence type="ECO:0000313" key="5">
    <source>
        <dbReference type="EMBL" id="CAL4098150.1"/>
    </source>
</evidence>
<accession>A0AAV2QRD3</accession>
<dbReference type="PROSITE" id="PS50240">
    <property type="entry name" value="TRYPSIN_DOM"/>
    <property type="match status" value="1"/>
</dbReference>
<name>A0AAV2QRD3_MEGNR</name>
<dbReference type="PRINTS" id="PR00722">
    <property type="entry name" value="CHYMOTRYPSIN"/>
</dbReference>
<dbReference type="GO" id="GO:0006508">
    <property type="term" value="P:proteolysis"/>
    <property type="evidence" value="ECO:0007669"/>
    <property type="project" value="InterPro"/>
</dbReference>
<gene>
    <name evidence="5" type="ORF">MNOR_LOCUS16160</name>
</gene>
<organism evidence="5 6">
    <name type="scientific">Meganyctiphanes norvegica</name>
    <name type="common">Northern krill</name>
    <name type="synonym">Thysanopoda norvegica</name>
    <dbReference type="NCBI Taxonomy" id="48144"/>
    <lineage>
        <taxon>Eukaryota</taxon>
        <taxon>Metazoa</taxon>
        <taxon>Ecdysozoa</taxon>
        <taxon>Arthropoda</taxon>
        <taxon>Crustacea</taxon>
        <taxon>Multicrustacea</taxon>
        <taxon>Malacostraca</taxon>
        <taxon>Eumalacostraca</taxon>
        <taxon>Eucarida</taxon>
        <taxon>Euphausiacea</taxon>
        <taxon>Euphausiidae</taxon>
        <taxon>Meganyctiphanes</taxon>
    </lineage>
</organism>
<dbReference type="Proteomes" id="UP001497623">
    <property type="component" value="Unassembled WGS sequence"/>
</dbReference>
<comment type="caution">
    <text evidence="5">The sequence shown here is derived from an EMBL/GenBank/DDBJ whole genome shotgun (WGS) entry which is preliminary data.</text>
</comment>
<dbReference type="PANTHER" id="PTHR24256">
    <property type="entry name" value="TRYPTASE-RELATED"/>
    <property type="match status" value="1"/>
</dbReference>
<comment type="similarity">
    <text evidence="2">Belongs to the peptidase S1 family. CLIP subfamily.</text>
</comment>
<sequence length="271" mass="29762">MSDSSNHFFIGGGSLIHPQVVLSAAHLPYDNMANDSLIVRLGEWNFQKNNEPTPHQDIKVKQVIYHPRFDRGQMENNYVLLILEHRAVLGETVRTICLPPSNAGEIFNDQLCYLTGWGKSVFSDQAKYQRIMKLLRMRIVEHSKCETALKNTHLGNNFTLHKSNICAGDQGIDACTGDGGSPLVCRDPTSTGNYVQVGVTSYGIGCGTHGLPGVYAAVAPAIDWINENLDKLPDQEKIATSSRLPDSTSEILSGPTTKKPLAVDPRISFNN</sequence>
<protein>
    <recommendedName>
        <fullName evidence="4">Peptidase S1 domain-containing protein</fullName>
    </recommendedName>
</protein>
<dbReference type="InterPro" id="IPR051487">
    <property type="entry name" value="Ser/Thr_Proteases_Immune/Dev"/>
</dbReference>